<dbReference type="SUPFAM" id="SSF52058">
    <property type="entry name" value="L domain-like"/>
    <property type="match status" value="1"/>
</dbReference>
<name>A0A198AQV6_9BACL</name>
<dbReference type="PANTHER" id="PTHR46652">
    <property type="entry name" value="LEUCINE-RICH REPEAT AND IQ DOMAIN-CONTAINING PROTEIN 1-RELATED"/>
    <property type="match status" value="1"/>
</dbReference>
<dbReference type="Proteomes" id="UP000078454">
    <property type="component" value="Unassembled WGS sequence"/>
</dbReference>
<evidence type="ECO:0000256" key="2">
    <source>
        <dbReference type="ARBA" id="ARBA00022737"/>
    </source>
</evidence>
<dbReference type="Gene3D" id="3.80.10.10">
    <property type="entry name" value="Ribonuclease Inhibitor"/>
    <property type="match status" value="1"/>
</dbReference>
<reference evidence="5 6" key="1">
    <citation type="submission" date="2016-05" db="EMBL/GenBank/DDBJ databases">
        <title>Paenibacillus sp. 1ZS3-15 nov., isolated from the rhizosphere soil.</title>
        <authorList>
            <person name="Zhang X.X."/>
            <person name="Zhang J."/>
        </authorList>
    </citation>
    <scope>NUCLEOTIDE SEQUENCE [LARGE SCALE GENOMIC DNA]</scope>
    <source>
        <strain evidence="5 6">1ZS3-15</strain>
    </source>
</reference>
<keyword evidence="6" id="KW-1185">Reference proteome</keyword>
<keyword evidence="1" id="KW-0433">Leucine-rich repeat</keyword>
<dbReference type="InterPro" id="IPR012854">
    <property type="entry name" value="Cu_amine_oxidase-like_N"/>
</dbReference>
<evidence type="ECO:0000313" key="6">
    <source>
        <dbReference type="Proteomes" id="UP000078454"/>
    </source>
</evidence>
<dbReference type="STRING" id="1850517.A8708_09805"/>
<dbReference type="InterPro" id="IPR032675">
    <property type="entry name" value="LRR_dom_sf"/>
</dbReference>
<keyword evidence="3" id="KW-0732">Signal</keyword>
<protein>
    <recommendedName>
        <fullName evidence="4">Copper amine oxidase-like N-terminal domain-containing protein</fullName>
    </recommendedName>
</protein>
<accession>A0A198AQV6</accession>
<comment type="caution">
    <text evidence="5">The sequence shown here is derived from an EMBL/GenBank/DDBJ whole genome shotgun (WGS) entry which is preliminary data.</text>
</comment>
<dbReference type="InterPro" id="IPR036582">
    <property type="entry name" value="Mao_N_sf"/>
</dbReference>
<sequence>MMRNKLITSLVLMASILVPTNSMANGTLIEDARLESAIKSKLNVTELTKENLSELQYLLIYKDNNIKSLNGMEYATNLGQFLVQYNQISDLKPIANLTNLWFLSLNHNEITDISAVANLKRLNTLGLDFNNIIDIRALKGLKIGSLSLESNPYLKDISVMNQMQNIHKLDLANTSVADLTPLIHHPINSLNICDTEISDLSPLTKIQSLKTLYLKNLPLDTRAEEVLTLLKDKGVEIVVPDELMSKSNIKVNGEIQKFDVAPTLSYVRTMMPMRTIFELLGAEVSWDEKTKSILAKTNTNVVSLTLGSRKVVVNDKDFYFEVKPQLYKDTTMVPLRFITETLGASLEWEELTSTINIKTK</sequence>
<evidence type="ECO:0000259" key="4">
    <source>
        <dbReference type="Pfam" id="PF07833"/>
    </source>
</evidence>
<evidence type="ECO:0000313" key="5">
    <source>
        <dbReference type="EMBL" id="OAS23480.1"/>
    </source>
</evidence>
<dbReference type="OrthoDB" id="2680104at2"/>
<dbReference type="Gene3D" id="3.30.457.10">
    <property type="entry name" value="Copper amine oxidase-like, N-terminal domain"/>
    <property type="match status" value="1"/>
</dbReference>
<dbReference type="InterPro" id="IPR050836">
    <property type="entry name" value="SDS22/Internalin_LRR"/>
</dbReference>
<organism evidence="5 6">
    <name type="scientific">Paenibacillus oryzisoli</name>
    <dbReference type="NCBI Taxonomy" id="1850517"/>
    <lineage>
        <taxon>Bacteria</taxon>
        <taxon>Bacillati</taxon>
        <taxon>Bacillota</taxon>
        <taxon>Bacilli</taxon>
        <taxon>Bacillales</taxon>
        <taxon>Paenibacillaceae</taxon>
        <taxon>Paenibacillus</taxon>
    </lineage>
</organism>
<keyword evidence="2" id="KW-0677">Repeat</keyword>
<proteinExistence type="predicted"/>
<dbReference type="Pfam" id="PF07833">
    <property type="entry name" value="Cu_amine_oxidN1"/>
    <property type="match status" value="1"/>
</dbReference>
<feature type="signal peptide" evidence="3">
    <location>
        <begin position="1"/>
        <end position="24"/>
    </location>
</feature>
<feature type="chain" id="PRO_5008278209" description="Copper amine oxidase-like N-terminal domain-containing protein" evidence="3">
    <location>
        <begin position="25"/>
        <end position="360"/>
    </location>
</feature>
<dbReference type="SUPFAM" id="SSF55383">
    <property type="entry name" value="Copper amine oxidase, domain N"/>
    <property type="match status" value="1"/>
</dbReference>
<dbReference type="InterPro" id="IPR001611">
    <property type="entry name" value="Leu-rich_rpt"/>
</dbReference>
<dbReference type="PROSITE" id="PS51450">
    <property type="entry name" value="LRR"/>
    <property type="match status" value="2"/>
</dbReference>
<dbReference type="EMBL" id="LYPB01000040">
    <property type="protein sequence ID" value="OAS23480.1"/>
    <property type="molecule type" value="Genomic_DNA"/>
</dbReference>
<dbReference type="PANTHER" id="PTHR46652:SF3">
    <property type="entry name" value="LEUCINE-RICH REPEAT-CONTAINING PROTEIN 9"/>
    <property type="match status" value="1"/>
</dbReference>
<dbReference type="AlphaFoldDB" id="A0A198AQV6"/>
<gene>
    <name evidence="5" type="ORF">A8708_09805</name>
</gene>
<feature type="domain" description="Copper amine oxidase-like N-terminal" evidence="4">
    <location>
        <begin position="250"/>
        <end position="357"/>
    </location>
</feature>
<evidence type="ECO:0000256" key="3">
    <source>
        <dbReference type="SAM" id="SignalP"/>
    </source>
</evidence>
<evidence type="ECO:0000256" key="1">
    <source>
        <dbReference type="ARBA" id="ARBA00022614"/>
    </source>
</evidence>